<feature type="transmembrane region" description="Helical" evidence="8">
    <location>
        <begin position="50"/>
        <end position="70"/>
    </location>
</feature>
<feature type="transmembrane region" description="Helical" evidence="8">
    <location>
        <begin position="82"/>
        <end position="101"/>
    </location>
</feature>
<dbReference type="GO" id="GO:0008528">
    <property type="term" value="F:G protein-coupled peptide receptor activity"/>
    <property type="evidence" value="ECO:0007669"/>
    <property type="project" value="InterPro"/>
</dbReference>
<dbReference type="PROSITE" id="PS00237">
    <property type="entry name" value="G_PROTEIN_RECEP_F1_1"/>
    <property type="match status" value="1"/>
</dbReference>
<dbReference type="PANTHER" id="PTHR46641:SF22">
    <property type="entry name" value="PROCTOLIN RECEPTOR, ISOFORM A"/>
    <property type="match status" value="1"/>
</dbReference>
<dbReference type="InterPro" id="IPR019427">
    <property type="entry name" value="7TM_GPCR_serpentine_rcpt_Srw"/>
</dbReference>
<dbReference type="eggNOG" id="KOG3656">
    <property type="taxonomic scope" value="Eukaryota"/>
</dbReference>
<feature type="compositionally biased region" description="Gly residues" evidence="7">
    <location>
        <begin position="259"/>
        <end position="269"/>
    </location>
</feature>
<keyword evidence="5 8" id="KW-0472">Membrane</keyword>
<dbReference type="SUPFAM" id="SSF81321">
    <property type="entry name" value="Family A G protein-coupled receptor-like"/>
    <property type="match status" value="2"/>
</dbReference>
<dbReference type="HOGENOM" id="CLU_021065_0_0_1"/>
<accession>B4GV49</accession>
<evidence type="ECO:0000259" key="9">
    <source>
        <dbReference type="PROSITE" id="PS50262"/>
    </source>
</evidence>
<reference evidence="10 11" key="1">
    <citation type="journal article" date="2007" name="Nature">
        <title>Evolution of genes and genomes on the Drosophila phylogeny.</title>
        <authorList>
            <consortium name="Drosophila 12 Genomes Consortium"/>
            <person name="Clark A.G."/>
            <person name="Eisen M.B."/>
            <person name="Smith D.R."/>
            <person name="Bergman C.M."/>
            <person name="Oliver B."/>
            <person name="Markow T.A."/>
            <person name="Kaufman T.C."/>
            <person name="Kellis M."/>
            <person name="Gelbart W."/>
            <person name="Iyer V.N."/>
            <person name="Pollard D.A."/>
            <person name="Sackton T.B."/>
            <person name="Larracuente A.M."/>
            <person name="Singh N.D."/>
            <person name="Abad J.P."/>
            <person name="Abt D.N."/>
            <person name="Adryan B."/>
            <person name="Aguade M."/>
            <person name="Akashi H."/>
            <person name="Anderson W.W."/>
            <person name="Aquadro C.F."/>
            <person name="Ardell D.H."/>
            <person name="Arguello R."/>
            <person name="Artieri C.G."/>
            <person name="Barbash D.A."/>
            <person name="Barker D."/>
            <person name="Barsanti P."/>
            <person name="Batterham P."/>
            <person name="Batzoglou S."/>
            <person name="Begun D."/>
            <person name="Bhutkar A."/>
            <person name="Blanco E."/>
            <person name="Bosak S.A."/>
            <person name="Bradley R.K."/>
            <person name="Brand A.D."/>
            <person name="Brent M.R."/>
            <person name="Brooks A.N."/>
            <person name="Brown R.H."/>
            <person name="Butlin R.K."/>
            <person name="Caggese C."/>
            <person name="Calvi B.R."/>
            <person name="Bernardo de Carvalho A."/>
            <person name="Caspi A."/>
            <person name="Castrezana S."/>
            <person name="Celniker S.E."/>
            <person name="Chang J.L."/>
            <person name="Chapple C."/>
            <person name="Chatterji S."/>
            <person name="Chinwalla A."/>
            <person name="Civetta A."/>
            <person name="Clifton S.W."/>
            <person name="Comeron J.M."/>
            <person name="Costello J.C."/>
            <person name="Coyne J.A."/>
            <person name="Daub J."/>
            <person name="David R.G."/>
            <person name="Delcher A.L."/>
            <person name="Delehaunty K."/>
            <person name="Do C.B."/>
            <person name="Ebling H."/>
            <person name="Edwards K."/>
            <person name="Eickbush T."/>
            <person name="Evans J.D."/>
            <person name="Filipski A."/>
            <person name="Findeiss S."/>
            <person name="Freyhult E."/>
            <person name="Fulton L."/>
            <person name="Fulton R."/>
            <person name="Garcia A.C."/>
            <person name="Gardiner A."/>
            <person name="Garfield D.A."/>
            <person name="Garvin B.E."/>
            <person name="Gibson G."/>
            <person name="Gilbert D."/>
            <person name="Gnerre S."/>
            <person name="Godfrey J."/>
            <person name="Good R."/>
            <person name="Gotea V."/>
            <person name="Gravely B."/>
            <person name="Greenberg A.J."/>
            <person name="Griffiths-Jones S."/>
            <person name="Gross S."/>
            <person name="Guigo R."/>
            <person name="Gustafson E.A."/>
            <person name="Haerty W."/>
            <person name="Hahn M.W."/>
            <person name="Halligan D.L."/>
            <person name="Halpern A.L."/>
            <person name="Halter G.M."/>
            <person name="Han M.V."/>
            <person name="Heger A."/>
            <person name="Hillier L."/>
            <person name="Hinrichs A.S."/>
            <person name="Holmes I."/>
            <person name="Hoskins R.A."/>
            <person name="Hubisz M.J."/>
            <person name="Hultmark D."/>
            <person name="Huntley M.A."/>
            <person name="Jaffe D.B."/>
            <person name="Jagadeeshan S."/>
            <person name="Jeck W.R."/>
            <person name="Johnson J."/>
            <person name="Jones C.D."/>
            <person name="Jordan W.C."/>
            <person name="Karpen G.H."/>
            <person name="Kataoka E."/>
            <person name="Keightley P.D."/>
            <person name="Kheradpour P."/>
            <person name="Kirkness E.F."/>
            <person name="Koerich L.B."/>
            <person name="Kristiansen K."/>
            <person name="Kudrna D."/>
            <person name="Kulathinal R.J."/>
            <person name="Kumar S."/>
            <person name="Kwok R."/>
            <person name="Lander E."/>
            <person name="Langley C.H."/>
            <person name="Lapoint R."/>
            <person name="Lazzaro B.P."/>
            <person name="Lee S.J."/>
            <person name="Levesque L."/>
            <person name="Li R."/>
            <person name="Lin C.F."/>
            <person name="Lin M.F."/>
            <person name="Lindblad-Toh K."/>
            <person name="Llopart A."/>
            <person name="Long M."/>
            <person name="Low L."/>
            <person name="Lozovsky E."/>
            <person name="Lu J."/>
            <person name="Luo M."/>
            <person name="Machado C.A."/>
            <person name="Makalowski W."/>
            <person name="Marzo M."/>
            <person name="Matsuda M."/>
            <person name="Matzkin L."/>
            <person name="McAllister B."/>
            <person name="McBride C.S."/>
            <person name="McKernan B."/>
            <person name="McKernan K."/>
            <person name="Mendez-Lago M."/>
            <person name="Minx P."/>
            <person name="Mollenhauer M.U."/>
            <person name="Montooth K."/>
            <person name="Mount S.M."/>
            <person name="Mu X."/>
            <person name="Myers E."/>
            <person name="Negre B."/>
            <person name="Newfeld S."/>
            <person name="Nielsen R."/>
            <person name="Noor M.A."/>
            <person name="O'Grady P."/>
            <person name="Pachter L."/>
            <person name="Papaceit M."/>
            <person name="Parisi M.J."/>
            <person name="Parisi M."/>
            <person name="Parts L."/>
            <person name="Pedersen J.S."/>
            <person name="Pesole G."/>
            <person name="Phillippy A.M."/>
            <person name="Ponting C.P."/>
            <person name="Pop M."/>
            <person name="Porcelli D."/>
            <person name="Powell J.R."/>
            <person name="Prohaska S."/>
            <person name="Pruitt K."/>
            <person name="Puig M."/>
            <person name="Quesneville H."/>
            <person name="Ram K.R."/>
            <person name="Rand D."/>
            <person name="Rasmussen M.D."/>
            <person name="Reed L.K."/>
            <person name="Reenan R."/>
            <person name="Reily A."/>
            <person name="Remington K.A."/>
            <person name="Rieger T.T."/>
            <person name="Ritchie M.G."/>
            <person name="Robin C."/>
            <person name="Rogers Y.H."/>
            <person name="Rohde C."/>
            <person name="Rozas J."/>
            <person name="Rubenfield M.J."/>
            <person name="Ruiz A."/>
            <person name="Russo S."/>
            <person name="Salzberg S.L."/>
            <person name="Sanchez-Gracia A."/>
            <person name="Saranga D.J."/>
            <person name="Sato H."/>
            <person name="Schaeffer S.W."/>
            <person name="Schatz M.C."/>
            <person name="Schlenke T."/>
            <person name="Schwartz R."/>
            <person name="Segarra C."/>
            <person name="Singh R.S."/>
            <person name="Sirot L."/>
            <person name="Sirota M."/>
            <person name="Sisneros N.B."/>
            <person name="Smith C.D."/>
            <person name="Smith T.F."/>
            <person name="Spieth J."/>
            <person name="Stage D.E."/>
            <person name="Stark A."/>
            <person name="Stephan W."/>
            <person name="Strausberg R.L."/>
            <person name="Strempel S."/>
            <person name="Sturgill D."/>
            <person name="Sutton G."/>
            <person name="Sutton G.G."/>
            <person name="Tao W."/>
            <person name="Teichmann S."/>
            <person name="Tobari Y.N."/>
            <person name="Tomimura Y."/>
            <person name="Tsolas J.M."/>
            <person name="Valente V.L."/>
            <person name="Venter E."/>
            <person name="Venter J.C."/>
            <person name="Vicario S."/>
            <person name="Vieira F.G."/>
            <person name="Vilella A.J."/>
            <person name="Villasante A."/>
            <person name="Walenz B."/>
            <person name="Wang J."/>
            <person name="Wasserman M."/>
            <person name="Watts T."/>
            <person name="Wilson D."/>
            <person name="Wilson R.K."/>
            <person name="Wing R.A."/>
            <person name="Wolfner M.F."/>
            <person name="Wong A."/>
            <person name="Wong G.K."/>
            <person name="Wu C.I."/>
            <person name="Wu G."/>
            <person name="Yamamoto D."/>
            <person name="Yang H.P."/>
            <person name="Yang S.P."/>
            <person name="Yorke J.A."/>
            <person name="Yoshida K."/>
            <person name="Zdobnov E."/>
            <person name="Zhang P."/>
            <person name="Zhang Y."/>
            <person name="Zimin A.V."/>
            <person name="Baldwin J."/>
            <person name="Abdouelleil A."/>
            <person name="Abdulkadir J."/>
            <person name="Abebe A."/>
            <person name="Abera B."/>
            <person name="Abreu J."/>
            <person name="Acer S.C."/>
            <person name="Aftuck L."/>
            <person name="Alexander A."/>
            <person name="An P."/>
            <person name="Anderson E."/>
            <person name="Anderson S."/>
            <person name="Arachi H."/>
            <person name="Azer M."/>
            <person name="Bachantsang P."/>
            <person name="Barry A."/>
            <person name="Bayul T."/>
            <person name="Berlin A."/>
            <person name="Bessette D."/>
            <person name="Bloom T."/>
            <person name="Blye J."/>
            <person name="Boguslavskiy L."/>
            <person name="Bonnet C."/>
            <person name="Boukhgalter B."/>
            <person name="Bourzgui I."/>
            <person name="Brown A."/>
            <person name="Cahill P."/>
            <person name="Channer S."/>
            <person name="Cheshatsang Y."/>
            <person name="Chuda L."/>
            <person name="Citroen M."/>
            <person name="Collymore A."/>
            <person name="Cooke P."/>
            <person name="Costello M."/>
            <person name="D'Aco K."/>
            <person name="Daza R."/>
            <person name="De Haan G."/>
            <person name="DeGray S."/>
            <person name="DeMaso C."/>
            <person name="Dhargay N."/>
            <person name="Dooley K."/>
            <person name="Dooley E."/>
            <person name="Doricent M."/>
            <person name="Dorje P."/>
            <person name="Dorjee K."/>
            <person name="Dupes A."/>
            <person name="Elong R."/>
            <person name="Falk J."/>
            <person name="Farina A."/>
            <person name="Faro S."/>
            <person name="Ferguson D."/>
            <person name="Fisher S."/>
            <person name="Foley C.D."/>
            <person name="Franke A."/>
            <person name="Friedrich D."/>
            <person name="Gadbois L."/>
            <person name="Gearin G."/>
            <person name="Gearin C.R."/>
            <person name="Giannoukos G."/>
            <person name="Goode T."/>
            <person name="Graham J."/>
            <person name="Grandbois E."/>
            <person name="Grewal S."/>
            <person name="Gyaltsen K."/>
            <person name="Hafez N."/>
            <person name="Hagos B."/>
            <person name="Hall J."/>
            <person name="Henson C."/>
            <person name="Hollinger A."/>
            <person name="Honan T."/>
            <person name="Huard M.D."/>
            <person name="Hughes L."/>
            <person name="Hurhula B."/>
            <person name="Husby M.E."/>
            <person name="Kamat A."/>
            <person name="Kanga B."/>
            <person name="Kashin S."/>
            <person name="Khazanovich D."/>
            <person name="Kisner P."/>
            <person name="Lance K."/>
            <person name="Lara M."/>
            <person name="Lee W."/>
            <person name="Lennon N."/>
            <person name="Letendre F."/>
            <person name="LeVine R."/>
            <person name="Lipovsky A."/>
            <person name="Liu X."/>
            <person name="Liu J."/>
            <person name="Liu S."/>
            <person name="Lokyitsang T."/>
            <person name="Lokyitsang Y."/>
            <person name="Lubonja R."/>
            <person name="Lui A."/>
            <person name="MacDonald P."/>
            <person name="Magnisalis V."/>
            <person name="Maru K."/>
            <person name="Matthews C."/>
            <person name="McCusker W."/>
            <person name="McDonough S."/>
            <person name="Mehta T."/>
            <person name="Meldrim J."/>
            <person name="Meneus L."/>
            <person name="Mihai O."/>
            <person name="Mihalev A."/>
            <person name="Mihova T."/>
            <person name="Mittelman R."/>
            <person name="Mlenga V."/>
            <person name="Montmayeur A."/>
            <person name="Mulrain L."/>
            <person name="Navidi A."/>
            <person name="Naylor J."/>
            <person name="Negash T."/>
            <person name="Nguyen T."/>
            <person name="Nguyen N."/>
            <person name="Nicol R."/>
            <person name="Norbu C."/>
            <person name="Norbu N."/>
            <person name="Novod N."/>
            <person name="O'Neill B."/>
            <person name="Osman S."/>
            <person name="Markiewicz E."/>
            <person name="Oyono O.L."/>
            <person name="Patti C."/>
            <person name="Phunkhang P."/>
            <person name="Pierre F."/>
            <person name="Priest M."/>
            <person name="Raghuraman S."/>
            <person name="Rege F."/>
            <person name="Reyes R."/>
            <person name="Rise C."/>
            <person name="Rogov P."/>
            <person name="Ross K."/>
            <person name="Ryan E."/>
            <person name="Settipalli S."/>
            <person name="Shea T."/>
            <person name="Sherpa N."/>
            <person name="Shi L."/>
            <person name="Shih D."/>
            <person name="Sparrow T."/>
            <person name="Spaulding J."/>
            <person name="Stalker J."/>
            <person name="Stange-Thomann N."/>
            <person name="Stavropoulos S."/>
            <person name="Stone C."/>
            <person name="Strader C."/>
            <person name="Tesfaye S."/>
            <person name="Thomson T."/>
            <person name="Thoulutsang Y."/>
            <person name="Thoulutsang D."/>
            <person name="Topham K."/>
            <person name="Topping I."/>
            <person name="Tsamla T."/>
            <person name="Vassiliev H."/>
            <person name="Vo A."/>
            <person name="Wangchuk T."/>
            <person name="Wangdi T."/>
            <person name="Weiand M."/>
            <person name="Wilkinson J."/>
            <person name="Wilson A."/>
            <person name="Yadav S."/>
            <person name="Young G."/>
            <person name="Yu Q."/>
            <person name="Zembek L."/>
            <person name="Zhong D."/>
            <person name="Zimmer A."/>
            <person name="Zwirko Z."/>
            <person name="Jaffe D.B."/>
            <person name="Alvarez P."/>
            <person name="Brockman W."/>
            <person name="Butler J."/>
            <person name="Chin C."/>
            <person name="Gnerre S."/>
            <person name="Grabherr M."/>
            <person name="Kleber M."/>
            <person name="Mauceli E."/>
            <person name="MacCallum I."/>
        </authorList>
    </citation>
    <scope>NUCLEOTIDE SEQUENCE [LARGE SCALE GENOMIC DNA]</scope>
    <source>
        <strain evidence="11">MSH-3 / Tucson 14011-0111.49</strain>
    </source>
</reference>
<dbReference type="KEGG" id="dpe:6597349"/>
<name>B4GV49_DROPE</name>
<keyword evidence="6" id="KW-0807">Transducer</keyword>
<comment type="subcellular location">
    <subcellularLocation>
        <location evidence="1">Membrane</location>
    </subcellularLocation>
</comment>
<dbReference type="OMA" id="KYHCEIY"/>
<evidence type="ECO:0000256" key="6">
    <source>
        <dbReference type="RuleBase" id="RU000688"/>
    </source>
</evidence>
<dbReference type="PhylomeDB" id="B4GV49"/>
<feature type="region of interest" description="Disordered" evidence="7">
    <location>
        <begin position="259"/>
        <end position="294"/>
    </location>
</feature>
<evidence type="ECO:0000256" key="3">
    <source>
        <dbReference type="ARBA" id="ARBA00022692"/>
    </source>
</evidence>
<evidence type="ECO:0000256" key="1">
    <source>
        <dbReference type="ARBA" id="ARBA00004370"/>
    </source>
</evidence>
<dbReference type="PANTHER" id="PTHR46641">
    <property type="entry name" value="FMRFAMIDE RECEPTOR-RELATED"/>
    <property type="match status" value="1"/>
</dbReference>
<dbReference type="Gene3D" id="1.20.1070.10">
    <property type="entry name" value="Rhodopsin 7-helix transmembrane proteins"/>
    <property type="match status" value="2"/>
</dbReference>
<keyword evidence="3 6" id="KW-0812">Transmembrane</keyword>
<evidence type="ECO:0000256" key="2">
    <source>
        <dbReference type="ARBA" id="ARBA00010663"/>
    </source>
</evidence>
<dbReference type="InterPro" id="IPR052954">
    <property type="entry name" value="GPCR-Ligand_Int"/>
</dbReference>
<gene>
    <name evidence="10" type="primary">Dper\GL13096</name>
    <name evidence="10" type="ORF">Dper_GL13096</name>
</gene>
<feature type="transmembrane region" description="Helical" evidence="8">
    <location>
        <begin position="371"/>
        <end position="399"/>
    </location>
</feature>
<feature type="region of interest" description="Disordered" evidence="7">
    <location>
        <begin position="544"/>
        <end position="573"/>
    </location>
</feature>
<proteinExistence type="inferred from homology"/>
<organism evidence="11">
    <name type="scientific">Drosophila persimilis</name>
    <name type="common">Fruit fly</name>
    <dbReference type="NCBI Taxonomy" id="7234"/>
    <lineage>
        <taxon>Eukaryota</taxon>
        <taxon>Metazoa</taxon>
        <taxon>Ecdysozoa</taxon>
        <taxon>Arthropoda</taxon>
        <taxon>Hexapoda</taxon>
        <taxon>Insecta</taxon>
        <taxon>Pterygota</taxon>
        <taxon>Neoptera</taxon>
        <taxon>Endopterygota</taxon>
        <taxon>Diptera</taxon>
        <taxon>Brachycera</taxon>
        <taxon>Muscomorpha</taxon>
        <taxon>Ephydroidea</taxon>
        <taxon>Drosophilidae</taxon>
        <taxon>Drosophila</taxon>
        <taxon>Sophophora</taxon>
    </lineage>
</organism>
<dbReference type="OrthoDB" id="10011262at2759"/>
<dbReference type="STRING" id="7234.B4GV49"/>
<dbReference type="GO" id="GO:0016020">
    <property type="term" value="C:membrane"/>
    <property type="evidence" value="ECO:0007669"/>
    <property type="project" value="UniProtKB-SubCell"/>
</dbReference>
<feature type="domain" description="G-protein coupled receptors family 1 profile" evidence="9">
    <location>
        <begin position="62"/>
        <end position="493"/>
    </location>
</feature>
<feature type="transmembrane region" description="Helical" evidence="8">
    <location>
        <begin position="436"/>
        <end position="460"/>
    </location>
</feature>
<dbReference type="EMBL" id="CH479192">
    <property type="protein sequence ID" value="EDW26586.1"/>
    <property type="molecule type" value="Genomic_DNA"/>
</dbReference>
<feature type="transmembrane region" description="Helical" evidence="8">
    <location>
        <begin position="121"/>
        <end position="142"/>
    </location>
</feature>
<keyword evidence="6" id="KW-0675">Receptor</keyword>
<evidence type="ECO:0000313" key="11">
    <source>
        <dbReference type="Proteomes" id="UP000008744"/>
    </source>
</evidence>
<dbReference type="Pfam" id="PF10324">
    <property type="entry name" value="7TM_GPCR_Srw"/>
    <property type="match status" value="2"/>
</dbReference>
<feature type="transmembrane region" description="Helical" evidence="8">
    <location>
        <begin position="162"/>
        <end position="183"/>
    </location>
</feature>
<sequence length="573" mass="63781">MSSALTLALAEAVAEAVGTEAEEAAKSPEAGVEMFSDADMAEVRHVVQRILVPCVFVIGLLGNSVSIYVLTRKRMRCTTNIYLTALAITDIAYLTFQLILTLQHYEYIKYHCEIYWRLYGYFVWLCDVSAYISIYIAVCFTIERFIAIRYPLKRQTFCTETLAKRVISAVALFCLLSTLSTAFEHTMDIHWKLIDDAYKPCNQTPANVSPTPSLPTPATVWHQQQQQQQDDPEVTTIGSAATFPLFDGSGNGIGIGIGNGNGNFNGDGESGNIPRQQHRRHWPSSVTPPPAQSETLDATKLWQQGSDAADGERDSIERVTESLLQLSRSGRSGEFNHSDAFAFNVTEYCQNMTVFTHIFSELGNNDLYVNVWSLFTLLVFVLFPLFLLATFNCFLILLVHRSKSLRGDLTNASSIRRTKRKSNTGLTGSVSQENRVTITLIAVVLLFIVCQLPWAIYLILDQYMVIAPGAKVIAGNVCNLLAALNAASNFFLYCVLSDKYRKTVRELITGYRYRRRHARNNTSLYVPHTTTTLTHINGDHHHHGAPYGGAGGSSRRSCNRSRNKATATGRLIA</sequence>
<dbReference type="InterPro" id="IPR000276">
    <property type="entry name" value="GPCR_Rhodpsn"/>
</dbReference>
<evidence type="ECO:0000256" key="5">
    <source>
        <dbReference type="ARBA" id="ARBA00023136"/>
    </source>
</evidence>
<protein>
    <submittedName>
        <fullName evidence="10">GL13096</fullName>
    </submittedName>
</protein>
<feature type="transmembrane region" description="Helical" evidence="8">
    <location>
        <begin position="472"/>
        <end position="496"/>
    </location>
</feature>
<dbReference type="CDD" id="cd14978">
    <property type="entry name" value="7tmA_FMRFamide_R-like"/>
    <property type="match status" value="1"/>
</dbReference>
<dbReference type="InterPro" id="IPR017452">
    <property type="entry name" value="GPCR_Rhodpsn_7TM"/>
</dbReference>
<keyword evidence="11" id="KW-1185">Reference proteome</keyword>
<keyword evidence="4 8" id="KW-1133">Transmembrane helix</keyword>
<evidence type="ECO:0000256" key="4">
    <source>
        <dbReference type="ARBA" id="ARBA00022989"/>
    </source>
</evidence>
<dbReference type="AlphaFoldDB" id="B4GV49"/>
<keyword evidence="6" id="KW-0297">G-protein coupled receptor</keyword>
<evidence type="ECO:0000313" key="10">
    <source>
        <dbReference type="EMBL" id="EDW26586.1"/>
    </source>
</evidence>
<dbReference type="Proteomes" id="UP000008744">
    <property type="component" value="Unassembled WGS sequence"/>
</dbReference>
<dbReference type="SMART" id="SM01381">
    <property type="entry name" value="7TM_GPCR_Srsx"/>
    <property type="match status" value="1"/>
</dbReference>
<evidence type="ECO:0000256" key="8">
    <source>
        <dbReference type="SAM" id="Phobius"/>
    </source>
</evidence>
<comment type="similarity">
    <text evidence="2 6">Belongs to the G-protein coupled receptor 1 family.</text>
</comment>
<dbReference type="PROSITE" id="PS50262">
    <property type="entry name" value="G_PROTEIN_RECEP_F1_2"/>
    <property type="match status" value="1"/>
</dbReference>
<dbReference type="PRINTS" id="PR00237">
    <property type="entry name" value="GPCRRHODOPSN"/>
</dbReference>
<evidence type="ECO:0000256" key="7">
    <source>
        <dbReference type="SAM" id="MobiDB-lite"/>
    </source>
</evidence>